<accession>A0A1H0QQQ7</accession>
<keyword evidence="2" id="KW-1185">Reference proteome</keyword>
<reference evidence="1 2" key="1">
    <citation type="submission" date="2016-10" db="EMBL/GenBank/DDBJ databases">
        <authorList>
            <person name="de Groot N.N."/>
        </authorList>
    </citation>
    <scope>NUCLEOTIDE SEQUENCE [LARGE SCALE GENOMIC DNA]</scope>
    <source>
        <strain evidence="1 2">DSM 12130</strain>
    </source>
</reference>
<dbReference type="Proteomes" id="UP000199073">
    <property type="component" value="Unassembled WGS sequence"/>
</dbReference>
<evidence type="ECO:0000313" key="1">
    <source>
        <dbReference type="EMBL" id="SDP19687.1"/>
    </source>
</evidence>
<evidence type="ECO:0000313" key="2">
    <source>
        <dbReference type="Proteomes" id="UP000199073"/>
    </source>
</evidence>
<dbReference type="AlphaFoldDB" id="A0A1H0QQQ7"/>
<dbReference type="EMBL" id="FNJI01000012">
    <property type="protein sequence ID" value="SDP19687.1"/>
    <property type="molecule type" value="Genomic_DNA"/>
</dbReference>
<proteinExistence type="predicted"/>
<organism evidence="1 2">
    <name type="scientific">Desulforhopalus singaporensis</name>
    <dbReference type="NCBI Taxonomy" id="91360"/>
    <lineage>
        <taxon>Bacteria</taxon>
        <taxon>Pseudomonadati</taxon>
        <taxon>Thermodesulfobacteriota</taxon>
        <taxon>Desulfobulbia</taxon>
        <taxon>Desulfobulbales</taxon>
        <taxon>Desulfocapsaceae</taxon>
        <taxon>Desulforhopalus</taxon>
    </lineage>
</organism>
<feature type="non-terminal residue" evidence="1">
    <location>
        <position position="1"/>
    </location>
</feature>
<gene>
    <name evidence="1" type="ORF">SAMN05660330_02081</name>
</gene>
<protein>
    <submittedName>
        <fullName evidence="1">Uncharacterized protein</fullName>
    </submittedName>
</protein>
<name>A0A1H0QQQ7_9BACT</name>
<sequence>VKGVFLWIYERAIDIVKKAKKNLTPDAAYRSACQIWLVKNNMLSISKNGEVLPYSS</sequence>